<dbReference type="RefSeq" id="WP_204801435.1">
    <property type="nucleotide sequence ID" value="NZ_JACSNX010000001.1"/>
</dbReference>
<protein>
    <submittedName>
        <fullName evidence="2">Cupin domain-containing protein</fullName>
    </submittedName>
</protein>
<proteinExistence type="predicted"/>
<dbReference type="EMBL" id="JACSNX010000001">
    <property type="protein sequence ID" value="MBM6849904.1"/>
    <property type="molecule type" value="Genomic_DNA"/>
</dbReference>
<organism evidence="2 3">
    <name type="scientific">Oscillibacter valericigenes</name>
    <dbReference type="NCBI Taxonomy" id="351091"/>
    <lineage>
        <taxon>Bacteria</taxon>
        <taxon>Bacillati</taxon>
        <taxon>Bacillota</taxon>
        <taxon>Clostridia</taxon>
        <taxon>Eubacteriales</taxon>
        <taxon>Oscillospiraceae</taxon>
        <taxon>Oscillibacter</taxon>
    </lineage>
</organism>
<evidence type="ECO:0000313" key="2">
    <source>
        <dbReference type="EMBL" id="MBM6849904.1"/>
    </source>
</evidence>
<dbReference type="CDD" id="cd02209">
    <property type="entry name" value="cupin_XRE_C"/>
    <property type="match status" value="1"/>
</dbReference>
<accession>A0ABS2FQN2</accession>
<dbReference type="InterPro" id="IPR013096">
    <property type="entry name" value="Cupin_2"/>
</dbReference>
<dbReference type="InterPro" id="IPR014710">
    <property type="entry name" value="RmlC-like_jellyroll"/>
</dbReference>
<dbReference type="InterPro" id="IPR011051">
    <property type="entry name" value="RmlC_Cupin_sf"/>
</dbReference>
<name>A0ABS2FQN2_9FIRM</name>
<gene>
    <name evidence="2" type="ORF">H9X91_00440</name>
</gene>
<evidence type="ECO:0000313" key="3">
    <source>
        <dbReference type="Proteomes" id="UP000719500"/>
    </source>
</evidence>
<reference evidence="2 3" key="1">
    <citation type="journal article" date="2021" name="Sci. Rep.">
        <title>The distribution of antibiotic resistance genes in chicken gut microbiota commensals.</title>
        <authorList>
            <person name="Juricova H."/>
            <person name="Matiasovicova J."/>
            <person name="Kubasova T."/>
            <person name="Cejkova D."/>
            <person name="Rychlik I."/>
        </authorList>
    </citation>
    <scope>NUCLEOTIDE SEQUENCE [LARGE SCALE GENOMIC DNA]</scope>
    <source>
        <strain evidence="2 3">An411</strain>
    </source>
</reference>
<dbReference type="SUPFAM" id="SSF51182">
    <property type="entry name" value="RmlC-like cupins"/>
    <property type="match status" value="1"/>
</dbReference>
<dbReference type="Gene3D" id="2.60.120.10">
    <property type="entry name" value="Jelly Rolls"/>
    <property type="match status" value="1"/>
</dbReference>
<dbReference type="Pfam" id="PF07883">
    <property type="entry name" value="Cupin_2"/>
    <property type="match status" value="1"/>
</dbReference>
<evidence type="ECO:0000259" key="1">
    <source>
        <dbReference type="Pfam" id="PF07883"/>
    </source>
</evidence>
<sequence length="60" mass="6811">MINKIVCSETWNGKTYTLQEGDSLYIDSSKPHRWKNAGEKKMVVLAALIPSKSWPPLADY</sequence>
<keyword evidence="3" id="KW-1185">Reference proteome</keyword>
<comment type="caution">
    <text evidence="2">The sequence shown here is derived from an EMBL/GenBank/DDBJ whole genome shotgun (WGS) entry which is preliminary data.</text>
</comment>
<dbReference type="Proteomes" id="UP000719500">
    <property type="component" value="Unassembled WGS sequence"/>
</dbReference>
<feature type="domain" description="Cupin type-2" evidence="1">
    <location>
        <begin position="12"/>
        <end position="46"/>
    </location>
</feature>